<evidence type="ECO:0000256" key="5">
    <source>
        <dbReference type="SAM" id="MobiDB-lite"/>
    </source>
</evidence>
<dbReference type="PANTHER" id="PTHR43586:SF24">
    <property type="entry name" value="BLR4730 PROTEIN"/>
    <property type="match status" value="1"/>
</dbReference>
<gene>
    <name evidence="7" type="ORF">C6Y14_15910</name>
</gene>
<evidence type="ECO:0000256" key="2">
    <source>
        <dbReference type="ARBA" id="ARBA00022898"/>
    </source>
</evidence>
<feature type="compositionally biased region" description="Basic and acidic residues" evidence="5">
    <location>
        <begin position="1"/>
        <end position="15"/>
    </location>
</feature>
<dbReference type="AlphaFoldDB" id="A0A2P8Q8U7"/>
<feature type="region of interest" description="Disordered" evidence="5">
    <location>
        <begin position="1"/>
        <end position="32"/>
    </location>
</feature>
<comment type="similarity">
    <text evidence="3">Belongs to the class-V pyridoxal-phosphate-dependent aminotransferase family.</text>
</comment>
<dbReference type="PANTHER" id="PTHR43586">
    <property type="entry name" value="CYSTEINE DESULFURASE"/>
    <property type="match status" value="1"/>
</dbReference>
<dbReference type="OrthoDB" id="9808002at2"/>
<dbReference type="InterPro" id="IPR000192">
    <property type="entry name" value="Aminotrans_V_dom"/>
</dbReference>
<dbReference type="InterPro" id="IPR015421">
    <property type="entry name" value="PyrdxlP-dep_Trfase_major"/>
</dbReference>
<feature type="domain" description="Aminotransferase class V" evidence="6">
    <location>
        <begin position="49"/>
        <end position="410"/>
    </location>
</feature>
<dbReference type="Proteomes" id="UP000240429">
    <property type="component" value="Unassembled WGS sequence"/>
</dbReference>
<protein>
    <submittedName>
        <fullName evidence="7">Aminotransferase</fullName>
    </submittedName>
</protein>
<dbReference type="RefSeq" id="WP_107017310.1">
    <property type="nucleotide sequence ID" value="NZ_KZ679042.1"/>
</dbReference>
<dbReference type="SUPFAM" id="SSF53383">
    <property type="entry name" value="PLP-dependent transferases"/>
    <property type="match status" value="1"/>
</dbReference>
<dbReference type="EMBL" id="PYBJ01000008">
    <property type="protein sequence ID" value="PSM42671.1"/>
    <property type="molecule type" value="Genomic_DNA"/>
</dbReference>
<proteinExistence type="inferred from homology"/>
<comment type="caution">
    <text evidence="7">The sequence shown here is derived from an EMBL/GenBank/DDBJ whole genome shotgun (WGS) entry which is preliminary data.</text>
</comment>
<feature type="compositionally biased region" description="Low complexity" evidence="5">
    <location>
        <begin position="16"/>
        <end position="27"/>
    </location>
</feature>
<evidence type="ECO:0000256" key="1">
    <source>
        <dbReference type="ARBA" id="ARBA00001933"/>
    </source>
</evidence>
<sequence length="423" mass="45449">MEHTGVGHGTVEDSSVRSSSVEGSSAEHPGLDIEALRADTPGTTHRVHLNNAGAGLLSRRTLATMTSHLELEADIGGYEAARQEQERIDATRTDLARLVGGRPDEIALFDNSTHAWNAAFYSMTFKPGDRILTGRAEYGSSVLAYLQTARRAGAEVVVVPDDEYGQLDTAALTELIDERTRLIGVTHIPTSGGLVNPAHEIGRIARAAGVPFLLDATQSVGQFPVDVTRIGCDMLSATGRKFLRGPRGTGFLWVRREALDYLDPFVSDIEAATWDGERGFTWHAGARRFESWEASYANVLGLGEAVRQALDLGMDPIGERALALGAYLRDALDALPGVTTYDLGRVRCAIVTTKVDGVPTADVAAALTRQGINVSTTVPEHTQFDTEVRDVHPLVRLSPHYYNTHAELDRAVAAVAELAGTAG</sequence>
<evidence type="ECO:0000256" key="3">
    <source>
        <dbReference type="RuleBase" id="RU004075"/>
    </source>
</evidence>
<organism evidence="7 8">
    <name type="scientific">Streptomyces dioscori</name>
    <dbReference type="NCBI Taxonomy" id="2109333"/>
    <lineage>
        <taxon>Bacteria</taxon>
        <taxon>Bacillati</taxon>
        <taxon>Actinomycetota</taxon>
        <taxon>Actinomycetes</taxon>
        <taxon>Kitasatosporales</taxon>
        <taxon>Streptomycetaceae</taxon>
        <taxon>Streptomyces</taxon>
        <taxon>Streptomyces aurantiacus group</taxon>
    </lineage>
</organism>
<dbReference type="InterPro" id="IPR015422">
    <property type="entry name" value="PyrdxlP-dep_Trfase_small"/>
</dbReference>
<evidence type="ECO:0000313" key="8">
    <source>
        <dbReference type="Proteomes" id="UP000240429"/>
    </source>
</evidence>
<dbReference type="Gene3D" id="3.90.1150.10">
    <property type="entry name" value="Aspartate Aminotransferase, domain 1"/>
    <property type="match status" value="1"/>
</dbReference>
<evidence type="ECO:0000313" key="7">
    <source>
        <dbReference type="EMBL" id="PSM42671.1"/>
    </source>
</evidence>
<dbReference type="Gene3D" id="3.40.640.10">
    <property type="entry name" value="Type I PLP-dependent aspartate aminotransferase-like (Major domain)"/>
    <property type="match status" value="1"/>
</dbReference>
<keyword evidence="8" id="KW-1185">Reference proteome</keyword>
<dbReference type="PROSITE" id="PS00595">
    <property type="entry name" value="AA_TRANSFER_CLASS_5"/>
    <property type="match status" value="1"/>
</dbReference>
<dbReference type="InterPro" id="IPR020578">
    <property type="entry name" value="Aminotrans_V_PyrdxlP_BS"/>
</dbReference>
<comment type="cofactor">
    <cofactor evidence="1 4">
        <name>pyridoxal 5'-phosphate</name>
        <dbReference type="ChEBI" id="CHEBI:597326"/>
    </cofactor>
</comment>
<dbReference type="GO" id="GO:0008483">
    <property type="term" value="F:transaminase activity"/>
    <property type="evidence" value="ECO:0007669"/>
    <property type="project" value="UniProtKB-KW"/>
</dbReference>
<accession>A0A2P8Q8U7</accession>
<keyword evidence="7" id="KW-0032">Aminotransferase</keyword>
<evidence type="ECO:0000259" key="6">
    <source>
        <dbReference type="Pfam" id="PF00266"/>
    </source>
</evidence>
<keyword evidence="2" id="KW-0663">Pyridoxal phosphate</keyword>
<evidence type="ECO:0000256" key="4">
    <source>
        <dbReference type="RuleBase" id="RU004504"/>
    </source>
</evidence>
<reference evidence="7 8" key="1">
    <citation type="submission" date="2018-03" db="EMBL/GenBank/DDBJ databases">
        <title>Streptomyces dioscori sp. nov., a novel endophytic actinobacterium isolated from bulbil of Dioscorea bulbifera L.</title>
        <authorList>
            <person name="Zhikuan W."/>
        </authorList>
    </citation>
    <scope>NUCLEOTIDE SEQUENCE [LARGE SCALE GENOMIC DNA]</scope>
    <source>
        <strain evidence="7 8">A217</strain>
    </source>
</reference>
<name>A0A2P8Q8U7_9ACTN</name>
<dbReference type="InterPro" id="IPR015424">
    <property type="entry name" value="PyrdxlP-dep_Trfase"/>
</dbReference>
<keyword evidence="7" id="KW-0808">Transferase</keyword>
<dbReference type="Pfam" id="PF00266">
    <property type="entry name" value="Aminotran_5"/>
    <property type="match status" value="1"/>
</dbReference>